<dbReference type="RefSeq" id="XP_033456975.1">
    <property type="nucleotide sequence ID" value="XM_033603400.1"/>
</dbReference>
<dbReference type="Proteomes" id="UP000504637">
    <property type="component" value="Unplaced"/>
</dbReference>
<dbReference type="OrthoDB" id="3483554at2759"/>
<proteinExistence type="predicted"/>
<reference evidence="3" key="2">
    <citation type="submission" date="2020-04" db="EMBL/GenBank/DDBJ databases">
        <authorList>
            <consortium name="NCBI Genome Project"/>
        </authorList>
    </citation>
    <scope>NUCLEOTIDE SEQUENCE</scope>
    <source>
        <strain evidence="3">CBS 342.82</strain>
    </source>
</reference>
<dbReference type="AlphaFoldDB" id="A0A6J3LXB0"/>
<evidence type="ECO:0000313" key="3">
    <source>
        <dbReference type="RefSeq" id="XP_033456975.1"/>
    </source>
</evidence>
<protein>
    <submittedName>
        <fullName evidence="3">Uncharacterized protein</fullName>
    </submittedName>
</protein>
<reference evidence="3" key="3">
    <citation type="submission" date="2025-08" db="UniProtKB">
        <authorList>
            <consortium name="RefSeq"/>
        </authorList>
    </citation>
    <scope>IDENTIFICATION</scope>
    <source>
        <strain evidence="3">CBS 342.82</strain>
    </source>
</reference>
<evidence type="ECO:0000256" key="1">
    <source>
        <dbReference type="SAM" id="MobiDB-lite"/>
    </source>
</evidence>
<gene>
    <name evidence="3" type="ORF">K489DRAFT_373154</name>
</gene>
<sequence>MEVPETLTHDIAVERLTDPSSTDWIPFCPGHPERHSLHIRSCCDEERMSHSSGGPADEHAASLWDKPLLRVWDRQSGSIPNPRTRRMLARDTGCLLNSFATRKKLLELHIDHKNWEHATPVISFTSSPEQASKLEYFRASRPRRGPQSLTLVDPRTRFRLGLPVLDFSIEKTNYKVESPYETDYTPNHWLCLWEVTPAEVVHTWEWAEFGGDPHWYERIVEPALLEFQNTGLRPGEAIIAIMPGRQGEDDEESDHEDHDEPDRGDDEESDQPSNDDRASGDDLVEEMEQLGL</sequence>
<name>A0A6J3LXB0_9PEZI</name>
<evidence type="ECO:0000313" key="2">
    <source>
        <dbReference type="Proteomes" id="UP000504637"/>
    </source>
</evidence>
<organism evidence="3">
    <name type="scientific">Dissoconium aciculare CBS 342.82</name>
    <dbReference type="NCBI Taxonomy" id="1314786"/>
    <lineage>
        <taxon>Eukaryota</taxon>
        <taxon>Fungi</taxon>
        <taxon>Dikarya</taxon>
        <taxon>Ascomycota</taxon>
        <taxon>Pezizomycotina</taxon>
        <taxon>Dothideomycetes</taxon>
        <taxon>Dothideomycetidae</taxon>
        <taxon>Mycosphaerellales</taxon>
        <taxon>Dissoconiaceae</taxon>
        <taxon>Dissoconium</taxon>
    </lineage>
</organism>
<feature type="region of interest" description="Disordered" evidence="1">
    <location>
        <begin position="245"/>
        <end position="292"/>
    </location>
</feature>
<feature type="compositionally biased region" description="Acidic residues" evidence="1">
    <location>
        <begin position="282"/>
        <end position="292"/>
    </location>
</feature>
<dbReference type="GeneID" id="54361200"/>
<reference evidence="3" key="1">
    <citation type="submission" date="2020-01" db="EMBL/GenBank/DDBJ databases">
        <authorList>
            <consortium name="DOE Joint Genome Institute"/>
            <person name="Haridas S."/>
            <person name="Albert R."/>
            <person name="Binder M."/>
            <person name="Bloem J."/>
            <person name="Labutti K."/>
            <person name="Salamov A."/>
            <person name="Andreopoulos B."/>
            <person name="Baker S.E."/>
            <person name="Barry K."/>
            <person name="Bills G."/>
            <person name="Bluhm B.H."/>
            <person name="Cannon C."/>
            <person name="Castanera R."/>
            <person name="Culley D.E."/>
            <person name="Daum C."/>
            <person name="Ezra D."/>
            <person name="Gonzalez J.B."/>
            <person name="Henrissat B."/>
            <person name="Kuo A."/>
            <person name="Liang C."/>
            <person name="Lipzen A."/>
            <person name="Lutzoni F."/>
            <person name="Magnuson J."/>
            <person name="Mondo S."/>
            <person name="Nolan M."/>
            <person name="Ohm R."/>
            <person name="Pangilinan J."/>
            <person name="Park H.-J."/>
            <person name="Ramirez L."/>
            <person name="Alfaro M."/>
            <person name="Sun H."/>
            <person name="Tritt A."/>
            <person name="Yoshinaga Y."/>
            <person name="Zwiers L.-H."/>
            <person name="Turgeon B.G."/>
            <person name="Goodwin S.B."/>
            <person name="Spatafora J.W."/>
            <person name="Crous P.W."/>
            <person name="Grigoriev I.V."/>
        </authorList>
    </citation>
    <scope>NUCLEOTIDE SEQUENCE</scope>
    <source>
        <strain evidence="3">CBS 342.82</strain>
    </source>
</reference>
<keyword evidence="2" id="KW-1185">Reference proteome</keyword>
<accession>A0A6J3LXB0</accession>